<organism evidence="2 3">
    <name type="scientific">Marasmiellus scandens</name>
    <dbReference type="NCBI Taxonomy" id="2682957"/>
    <lineage>
        <taxon>Eukaryota</taxon>
        <taxon>Fungi</taxon>
        <taxon>Dikarya</taxon>
        <taxon>Basidiomycota</taxon>
        <taxon>Agaricomycotina</taxon>
        <taxon>Agaricomycetes</taxon>
        <taxon>Agaricomycetidae</taxon>
        <taxon>Agaricales</taxon>
        <taxon>Marasmiineae</taxon>
        <taxon>Omphalotaceae</taxon>
        <taxon>Marasmiellus</taxon>
    </lineage>
</organism>
<feature type="region of interest" description="Disordered" evidence="1">
    <location>
        <begin position="1"/>
        <end position="80"/>
    </location>
</feature>
<dbReference type="Proteomes" id="UP001498398">
    <property type="component" value="Unassembled WGS sequence"/>
</dbReference>
<dbReference type="EMBL" id="JBANRG010000025">
    <property type="protein sequence ID" value="KAK7453970.1"/>
    <property type="molecule type" value="Genomic_DNA"/>
</dbReference>
<comment type="caution">
    <text evidence="2">The sequence shown here is derived from an EMBL/GenBank/DDBJ whole genome shotgun (WGS) entry which is preliminary data.</text>
</comment>
<evidence type="ECO:0000256" key="1">
    <source>
        <dbReference type="SAM" id="MobiDB-lite"/>
    </source>
</evidence>
<evidence type="ECO:0000313" key="2">
    <source>
        <dbReference type="EMBL" id="KAK7453970.1"/>
    </source>
</evidence>
<accession>A0ABR1JD19</accession>
<reference evidence="2 3" key="1">
    <citation type="submission" date="2024-01" db="EMBL/GenBank/DDBJ databases">
        <title>A draft genome for the cacao thread blight pathogen Marasmiellus scandens.</title>
        <authorList>
            <person name="Baruah I.K."/>
            <person name="Leung J."/>
            <person name="Bukari Y."/>
            <person name="Amoako-Attah I."/>
            <person name="Meinhardt L.W."/>
            <person name="Bailey B.A."/>
            <person name="Cohen S.P."/>
        </authorList>
    </citation>
    <scope>NUCLEOTIDE SEQUENCE [LARGE SCALE GENOMIC DNA]</scope>
    <source>
        <strain evidence="2 3">GH-19</strain>
    </source>
</reference>
<gene>
    <name evidence="2" type="ORF">VKT23_011482</name>
</gene>
<evidence type="ECO:0000313" key="3">
    <source>
        <dbReference type="Proteomes" id="UP001498398"/>
    </source>
</evidence>
<protein>
    <submittedName>
        <fullName evidence="2">Uncharacterized protein</fullName>
    </submittedName>
</protein>
<feature type="compositionally biased region" description="Low complexity" evidence="1">
    <location>
        <begin position="67"/>
        <end position="80"/>
    </location>
</feature>
<keyword evidence="3" id="KW-1185">Reference proteome</keyword>
<proteinExistence type="predicted"/>
<feature type="compositionally biased region" description="Basic residues" evidence="1">
    <location>
        <begin position="35"/>
        <end position="44"/>
    </location>
</feature>
<name>A0ABR1JD19_9AGAR</name>
<sequence>MRRLLRIPAGFKPRKQTRMDPNSDAHATGTSFRSKILRRRKLGFRRSEQEAAMVSESEPLTIPSTSPPANEVSSPPASNASANAEITTMAVLEPEPELATLASLSTVNEGGPLDIASANAEMLATAPDASSEQNDPFHTILTHSRNTNFRGSTLSNVNGNSTTTTVTNQYNYYVSGSLGVLPEGPYLDEHTSRPQAVLNTVNQSSASVDDVNPKPQNQAISYSDLARHAPDQSSHEDSAASDTPEVVDYTSSRFTLTVLDVVVVDAQVALPCGSKMMVPIFFF</sequence>